<dbReference type="RefSeq" id="WP_168427200.1">
    <property type="nucleotide sequence ID" value="NZ_FNCK01000012.1"/>
</dbReference>
<dbReference type="GO" id="GO:0004519">
    <property type="term" value="F:endonuclease activity"/>
    <property type="evidence" value="ECO:0007669"/>
    <property type="project" value="UniProtKB-KW"/>
</dbReference>
<accession>A0A1G7UVE2</accession>
<dbReference type="InterPro" id="IPR003615">
    <property type="entry name" value="HNH_nuc"/>
</dbReference>
<keyword evidence="2" id="KW-0378">Hydrolase</keyword>
<dbReference type="AlphaFoldDB" id="A0A1G7UVE2"/>
<dbReference type="GO" id="GO:0008270">
    <property type="term" value="F:zinc ion binding"/>
    <property type="evidence" value="ECO:0007669"/>
    <property type="project" value="InterPro"/>
</dbReference>
<organism evidence="2 3">
    <name type="scientific">Facklamia miroungae</name>
    <dbReference type="NCBI Taxonomy" id="120956"/>
    <lineage>
        <taxon>Bacteria</taxon>
        <taxon>Bacillati</taxon>
        <taxon>Bacillota</taxon>
        <taxon>Bacilli</taxon>
        <taxon>Lactobacillales</taxon>
        <taxon>Aerococcaceae</taxon>
        <taxon>Facklamia</taxon>
    </lineage>
</organism>
<evidence type="ECO:0000313" key="3">
    <source>
        <dbReference type="Proteomes" id="UP000199708"/>
    </source>
</evidence>
<dbReference type="STRING" id="120956.SAMN05421791_11216"/>
<reference evidence="2 3" key="1">
    <citation type="submission" date="2016-10" db="EMBL/GenBank/DDBJ databases">
        <authorList>
            <person name="de Groot N.N."/>
        </authorList>
    </citation>
    <scope>NUCLEOTIDE SEQUENCE [LARGE SCALE GENOMIC DNA]</scope>
    <source>
        <strain evidence="2 3">ATCC BAA-466</strain>
    </source>
</reference>
<gene>
    <name evidence="2" type="ORF">SAMN05421791_11216</name>
</gene>
<dbReference type="EMBL" id="FNCK01000012">
    <property type="protein sequence ID" value="SDG51278.1"/>
    <property type="molecule type" value="Genomic_DNA"/>
</dbReference>
<feature type="domain" description="HNH" evidence="1">
    <location>
        <begin position="121"/>
        <end position="164"/>
    </location>
</feature>
<dbReference type="GO" id="GO:0003676">
    <property type="term" value="F:nucleic acid binding"/>
    <property type="evidence" value="ECO:0007669"/>
    <property type="project" value="InterPro"/>
</dbReference>
<keyword evidence="2" id="KW-0255">Endonuclease</keyword>
<dbReference type="Proteomes" id="UP000199708">
    <property type="component" value="Unassembled WGS sequence"/>
</dbReference>
<dbReference type="Gene3D" id="1.10.30.50">
    <property type="match status" value="1"/>
</dbReference>
<dbReference type="CDD" id="cd00085">
    <property type="entry name" value="HNHc"/>
    <property type="match status" value="1"/>
</dbReference>
<protein>
    <submittedName>
        <fullName evidence="2">HNH endonuclease</fullName>
    </submittedName>
</protein>
<sequence>MNVLTKPKFNIQSFYDGLVTPMKKMKNLDENNAILIKPYLLNLYSKFISEENNYDSCLVEDTHDFLCDDKEFVTSKINDITGETESTIILDANDISYLYNRFQKVNKEYKSILSLAMIGRCPYCEKKDADEIDHFFPKKKYPIYSITPNNLIPSCHRCNQYKGEKSLQVIHPYYHDYNKIDWFKCYIEIRDNTLVVTFEVNPFILQSNNIESIRIKNTIKIFHLKSRYQDWSTLLFYKYINTWTNYYCSLNNVDGKGRVIQHIEEKIKEYQLSNHTKNSYQILFLKELANTFDDLSTNDMEQLFKITH</sequence>
<keyword evidence="2" id="KW-0540">Nuclease</keyword>
<dbReference type="Pfam" id="PF01844">
    <property type="entry name" value="HNH"/>
    <property type="match status" value="1"/>
</dbReference>
<evidence type="ECO:0000313" key="2">
    <source>
        <dbReference type="EMBL" id="SDG51278.1"/>
    </source>
</evidence>
<keyword evidence="3" id="KW-1185">Reference proteome</keyword>
<proteinExistence type="predicted"/>
<evidence type="ECO:0000259" key="1">
    <source>
        <dbReference type="Pfam" id="PF01844"/>
    </source>
</evidence>
<dbReference type="InterPro" id="IPR002711">
    <property type="entry name" value="HNH"/>
</dbReference>
<name>A0A1G7UVE2_9LACT</name>